<protein>
    <recommendedName>
        <fullName evidence="1">EthD domain-containing protein</fullName>
    </recommendedName>
</protein>
<reference evidence="2" key="1">
    <citation type="submission" date="2018-05" db="EMBL/GenBank/DDBJ databases">
        <authorList>
            <person name="Lanie J.A."/>
            <person name="Ng W.-L."/>
            <person name="Kazmierczak K.M."/>
            <person name="Andrzejewski T.M."/>
            <person name="Davidsen T.M."/>
            <person name="Wayne K.J."/>
            <person name="Tettelin H."/>
            <person name="Glass J.I."/>
            <person name="Rusch D."/>
            <person name="Podicherti R."/>
            <person name="Tsui H.-C.T."/>
            <person name="Winkler M.E."/>
        </authorList>
    </citation>
    <scope>NUCLEOTIDE SEQUENCE</scope>
</reference>
<evidence type="ECO:0000313" key="2">
    <source>
        <dbReference type="EMBL" id="SVB66527.1"/>
    </source>
</evidence>
<organism evidence="2">
    <name type="scientific">marine metagenome</name>
    <dbReference type="NCBI Taxonomy" id="408172"/>
    <lineage>
        <taxon>unclassified sequences</taxon>
        <taxon>metagenomes</taxon>
        <taxon>ecological metagenomes</taxon>
    </lineage>
</organism>
<dbReference type="Pfam" id="PF07110">
    <property type="entry name" value="EthD"/>
    <property type="match status" value="1"/>
</dbReference>
<feature type="domain" description="EthD" evidence="1">
    <location>
        <begin position="11"/>
        <end position="102"/>
    </location>
</feature>
<dbReference type="AlphaFoldDB" id="A0A382FWD6"/>
<dbReference type="SUPFAM" id="SSF54909">
    <property type="entry name" value="Dimeric alpha+beta barrel"/>
    <property type="match status" value="1"/>
</dbReference>
<dbReference type="GO" id="GO:0016491">
    <property type="term" value="F:oxidoreductase activity"/>
    <property type="evidence" value="ECO:0007669"/>
    <property type="project" value="InterPro"/>
</dbReference>
<accession>A0A382FWD6</accession>
<dbReference type="Gene3D" id="3.30.70.100">
    <property type="match status" value="1"/>
</dbReference>
<sequence length="119" mass="14341">MIKIVMPMKRRPGMSVEEFREYYENHHKLIGEKYLSGYASKYLRRFTNPTPDREGNLTDPEFDVFLEIWYPDMETMQSCSEKLSEPEVNKEIYTDEEKLFDTNTKNMRSYIIDEFESDI</sequence>
<dbReference type="EMBL" id="UINC01051867">
    <property type="protein sequence ID" value="SVB66527.1"/>
    <property type="molecule type" value="Genomic_DNA"/>
</dbReference>
<proteinExistence type="predicted"/>
<gene>
    <name evidence="2" type="ORF">METZ01_LOCUS219381</name>
</gene>
<name>A0A382FWD6_9ZZZZ</name>
<dbReference type="InterPro" id="IPR011008">
    <property type="entry name" value="Dimeric_a/b-barrel"/>
</dbReference>
<evidence type="ECO:0000259" key="1">
    <source>
        <dbReference type="Pfam" id="PF07110"/>
    </source>
</evidence>
<dbReference type="InterPro" id="IPR009799">
    <property type="entry name" value="EthD_dom"/>
</dbReference>